<keyword evidence="8" id="KW-1003">Cell membrane</keyword>
<organism evidence="10 11">
    <name type="scientific">Pustulibacterium marinum</name>
    <dbReference type="NCBI Taxonomy" id="1224947"/>
    <lineage>
        <taxon>Bacteria</taxon>
        <taxon>Pseudomonadati</taxon>
        <taxon>Bacteroidota</taxon>
        <taxon>Flavobacteriia</taxon>
        <taxon>Flavobacteriales</taxon>
        <taxon>Flavobacteriaceae</taxon>
        <taxon>Pustulibacterium</taxon>
    </lineage>
</organism>
<evidence type="ECO:0000313" key="10">
    <source>
        <dbReference type="EMBL" id="SFU43167.1"/>
    </source>
</evidence>
<gene>
    <name evidence="8" type="primary">rnfC</name>
    <name evidence="10" type="ORF">SAMN05216480_103147</name>
</gene>
<evidence type="ECO:0000256" key="4">
    <source>
        <dbReference type="ARBA" id="ARBA00022737"/>
    </source>
</evidence>
<dbReference type="EMBL" id="FPBK01000003">
    <property type="protein sequence ID" value="SFU43167.1"/>
    <property type="molecule type" value="Genomic_DNA"/>
</dbReference>
<protein>
    <recommendedName>
        <fullName evidence="8">Ion-translocating oxidoreductase complex subunit C</fullName>
        <ecNumber evidence="8">7.-.-.-</ecNumber>
    </recommendedName>
    <alternativeName>
        <fullName evidence="8">Rnf electron transport complex subunit C</fullName>
    </alternativeName>
</protein>
<comment type="similarity">
    <text evidence="8">Belongs to the 4Fe4S bacterial-type ferredoxin family. RnfC subfamily.</text>
</comment>
<evidence type="ECO:0000256" key="5">
    <source>
        <dbReference type="ARBA" id="ARBA00022982"/>
    </source>
</evidence>
<keyword evidence="11" id="KW-1185">Reference proteome</keyword>
<dbReference type="InterPro" id="IPR010208">
    <property type="entry name" value="Ion_transpt_RnfC/RsxC"/>
</dbReference>
<comment type="subunit">
    <text evidence="8">The complex is composed of six subunits: RnfA, RnfB, RnfC, RnfD, RnfE and RnfG.</text>
</comment>
<dbReference type="PROSITE" id="PS00198">
    <property type="entry name" value="4FE4S_FER_1"/>
    <property type="match status" value="1"/>
</dbReference>
<evidence type="ECO:0000256" key="7">
    <source>
        <dbReference type="ARBA" id="ARBA00023014"/>
    </source>
</evidence>
<feature type="binding site" evidence="8">
    <location>
        <position position="360"/>
    </location>
    <ligand>
        <name>[4Fe-4S] cluster</name>
        <dbReference type="ChEBI" id="CHEBI:49883"/>
        <label>2</label>
    </ligand>
</feature>
<dbReference type="STRING" id="1224947.SAMN05216480_103147"/>
<reference evidence="10 11" key="1">
    <citation type="submission" date="2016-10" db="EMBL/GenBank/DDBJ databases">
        <authorList>
            <person name="de Groot N.N."/>
        </authorList>
    </citation>
    <scope>NUCLEOTIDE SEQUENCE [LARGE SCALE GENOMIC DNA]</scope>
    <source>
        <strain evidence="10 11">CGMCC 1.12333</strain>
    </source>
</reference>
<dbReference type="InterPro" id="IPR011538">
    <property type="entry name" value="Nuo51_FMN-bd"/>
</dbReference>
<feature type="binding site" evidence="8">
    <location>
        <position position="389"/>
    </location>
    <ligand>
        <name>[4Fe-4S] cluster</name>
        <dbReference type="ChEBI" id="CHEBI:49883"/>
        <label>2</label>
    </ligand>
</feature>
<dbReference type="SUPFAM" id="SSF46548">
    <property type="entry name" value="alpha-helical ferredoxin"/>
    <property type="match status" value="1"/>
</dbReference>
<sequence length="419" mass="46468">MLMHIPSLKSKTKKTSITTLEASPFLYMPLQAYKTPLKPLVNVGDLVLKNEKIAKSNGVFAGSLHSPVSGKIIAIETESEFPHIKIENDFLDTCIEINSTSVEHLTEEEILETIKNFGIEGSGGAKFPTHTKYNTQQKNISHFIINGAECEPYLSADYAVMQQETEALLKAIQLVQKVIKAEKITFGIEKQHKELQSHLLKNAKKLNISIQIKLLPNTYPQGGELQLIKAVTGKELPKGSIPAEHGITVSNVGTLWAIYEAFYNEQPYIERIITISGEKAINRGNFKVAIGTPVSHILEEIGLPWNTENQTVILGGPMMGKAIYQPETPINKGSGGVLILPNPTNKRYNCIQCGYCTDVCPQHLMPMEFARYNTEKNIQKLYEFNLNDCIECGACAYICPSDVPLMKSIVEGKNLLHNA</sequence>
<dbReference type="InterPro" id="IPR026902">
    <property type="entry name" value="RnfC_N"/>
</dbReference>
<dbReference type="InterPro" id="IPR037225">
    <property type="entry name" value="Nuo51_FMN-bd_sf"/>
</dbReference>
<dbReference type="SUPFAM" id="SSF142019">
    <property type="entry name" value="Nqo1 FMN-binding domain-like"/>
    <property type="match status" value="1"/>
</dbReference>
<dbReference type="GO" id="GO:0009055">
    <property type="term" value="F:electron transfer activity"/>
    <property type="evidence" value="ECO:0007669"/>
    <property type="project" value="InterPro"/>
</dbReference>
<keyword evidence="7 8" id="KW-0411">Iron-sulfur</keyword>
<feature type="binding site" evidence="8">
    <location>
        <position position="353"/>
    </location>
    <ligand>
        <name>[4Fe-4S] cluster</name>
        <dbReference type="ChEBI" id="CHEBI:49883"/>
        <label>1</label>
    </ligand>
</feature>
<evidence type="ECO:0000256" key="2">
    <source>
        <dbReference type="ARBA" id="ARBA00022485"/>
    </source>
</evidence>
<keyword evidence="3 8" id="KW-0479">Metal-binding</keyword>
<dbReference type="OrthoDB" id="9767754at2"/>
<dbReference type="RefSeq" id="WP_093024344.1">
    <property type="nucleotide sequence ID" value="NZ_FPBK01000003.1"/>
</dbReference>
<feature type="binding site" evidence="8">
    <location>
        <position position="356"/>
    </location>
    <ligand>
        <name>[4Fe-4S] cluster</name>
        <dbReference type="ChEBI" id="CHEBI:49883"/>
        <label>1</label>
    </ligand>
</feature>
<name>A0A1I7G3Z3_9FLAO</name>
<comment type="function">
    <text evidence="8">Part of a membrane-bound complex that couples electron transfer with translocation of ions across the membrane.</text>
</comment>
<dbReference type="GO" id="GO:0005886">
    <property type="term" value="C:plasma membrane"/>
    <property type="evidence" value="ECO:0007669"/>
    <property type="project" value="UniProtKB-SubCell"/>
</dbReference>
<evidence type="ECO:0000313" key="11">
    <source>
        <dbReference type="Proteomes" id="UP000199138"/>
    </source>
</evidence>
<keyword evidence="8" id="KW-1278">Translocase</keyword>
<feature type="binding site" evidence="8">
    <location>
        <position position="350"/>
    </location>
    <ligand>
        <name>[4Fe-4S] cluster</name>
        <dbReference type="ChEBI" id="CHEBI:49883"/>
        <label>1</label>
    </ligand>
</feature>
<dbReference type="Pfam" id="PF12838">
    <property type="entry name" value="Fer4_7"/>
    <property type="match status" value="1"/>
</dbReference>
<proteinExistence type="inferred from homology"/>
<keyword evidence="6 8" id="KW-0408">Iron</keyword>
<feature type="domain" description="4Fe-4S ferredoxin-type" evidence="9">
    <location>
        <begin position="341"/>
        <end position="370"/>
    </location>
</feature>
<keyword evidence="4 8" id="KW-0677">Repeat</keyword>
<dbReference type="Proteomes" id="UP000199138">
    <property type="component" value="Unassembled WGS sequence"/>
</dbReference>
<dbReference type="InterPro" id="IPR017896">
    <property type="entry name" value="4Fe4S_Fe-S-bd"/>
</dbReference>
<keyword evidence="8" id="KW-0472">Membrane</keyword>
<dbReference type="Pfam" id="PF01512">
    <property type="entry name" value="Complex1_51K"/>
    <property type="match status" value="1"/>
</dbReference>
<keyword evidence="1 8" id="KW-0813">Transport</keyword>
<keyword evidence="5 8" id="KW-0249">Electron transport</keyword>
<accession>A0A1I7G3Z3</accession>
<evidence type="ECO:0000256" key="3">
    <source>
        <dbReference type="ARBA" id="ARBA00022723"/>
    </source>
</evidence>
<evidence type="ECO:0000256" key="1">
    <source>
        <dbReference type="ARBA" id="ARBA00022448"/>
    </source>
</evidence>
<feature type="binding site" evidence="8">
    <location>
        <position position="392"/>
    </location>
    <ligand>
        <name>[4Fe-4S] cluster</name>
        <dbReference type="ChEBI" id="CHEBI:49883"/>
        <label>2</label>
    </ligand>
</feature>
<evidence type="ECO:0000256" key="6">
    <source>
        <dbReference type="ARBA" id="ARBA00023004"/>
    </source>
</evidence>
<dbReference type="GO" id="GO:0046872">
    <property type="term" value="F:metal ion binding"/>
    <property type="evidence" value="ECO:0007669"/>
    <property type="project" value="UniProtKB-KW"/>
</dbReference>
<keyword evidence="2 8" id="KW-0004">4Fe-4S</keyword>
<comment type="subcellular location">
    <subcellularLocation>
        <location evidence="8">Cell membrane</location>
        <topology evidence="8">Peripheral membrane protein</topology>
    </subcellularLocation>
</comment>
<dbReference type="PROSITE" id="PS51379">
    <property type="entry name" value="4FE4S_FER_2"/>
    <property type="match status" value="2"/>
</dbReference>
<evidence type="ECO:0000256" key="8">
    <source>
        <dbReference type="HAMAP-Rule" id="MF_00461"/>
    </source>
</evidence>
<dbReference type="PANTHER" id="PTHR43034">
    <property type="entry name" value="ION-TRANSLOCATING OXIDOREDUCTASE COMPLEX SUBUNIT C"/>
    <property type="match status" value="1"/>
</dbReference>
<dbReference type="Gene3D" id="3.30.70.3270">
    <property type="match status" value="1"/>
</dbReference>
<dbReference type="AlphaFoldDB" id="A0A1I7G3Z3"/>
<dbReference type="Pfam" id="PF13375">
    <property type="entry name" value="RnfC_N"/>
    <property type="match status" value="1"/>
</dbReference>
<dbReference type="NCBIfam" id="TIGR01945">
    <property type="entry name" value="rnfC"/>
    <property type="match status" value="1"/>
</dbReference>
<feature type="binding site" evidence="8">
    <location>
        <position position="399"/>
    </location>
    <ligand>
        <name>[4Fe-4S] cluster</name>
        <dbReference type="ChEBI" id="CHEBI:49883"/>
        <label>1</label>
    </ligand>
</feature>
<evidence type="ECO:0000259" key="9">
    <source>
        <dbReference type="PROSITE" id="PS51379"/>
    </source>
</evidence>
<feature type="binding site" evidence="8">
    <location>
        <position position="395"/>
    </location>
    <ligand>
        <name>[4Fe-4S] cluster</name>
        <dbReference type="ChEBI" id="CHEBI:49883"/>
        <label>2</label>
    </ligand>
</feature>
<dbReference type="GO" id="GO:0022900">
    <property type="term" value="P:electron transport chain"/>
    <property type="evidence" value="ECO:0007669"/>
    <property type="project" value="UniProtKB-UniRule"/>
</dbReference>
<feature type="domain" description="4Fe-4S ferredoxin-type" evidence="9">
    <location>
        <begin position="380"/>
        <end position="409"/>
    </location>
</feature>
<dbReference type="GO" id="GO:0051539">
    <property type="term" value="F:4 iron, 4 sulfur cluster binding"/>
    <property type="evidence" value="ECO:0007669"/>
    <property type="project" value="UniProtKB-KW"/>
</dbReference>
<comment type="cofactor">
    <cofactor evidence="8">
        <name>[4Fe-4S] cluster</name>
        <dbReference type="ChEBI" id="CHEBI:49883"/>
    </cofactor>
    <text evidence="8">Binds 2 [4Fe-4S] clusters per subunit.</text>
</comment>
<dbReference type="NCBIfam" id="NF003454">
    <property type="entry name" value="PRK05035.1"/>
    <property type="match status" value="1"/>
</dbReference>
<dbReference type="Gene3D" id="3.40.50.11540">
    <property type="entry name" value="NADH-ubiquinone oxidoreductase 51kDa subunit"/>
    <property type="match status" value="1"/>
</dbReference>
<dbReference type="EC" id="7.-.-.-" evidence="8"/>
<dbReference type="PANTHER" id="PTHR43034:SF2">
    <property type="entry name" value="ION-TRANSLOCATING OXIDOREDUCTASE COMPLEX SUBUNIT C"/>
    <property type="match status" value="1"/>
</dbReference>
<dbReference type="HAMAP" id="MF_00461">
    <property type="entry name" value="RsxC_RnfC"/>
    <property type="match status" value="1"/>
</dbReference>
<dbReference type="InterPro" id="IPR017900">
    <property type="entry name" value="4Fe4S_Fe_S_CS"/>
</dbReference>